<reference evidence="1 2" key="1">
    <citation type="submission" date="2016-04" db="EMBL/GenBank/DDBJ databases">
        <title>Draft Genome Sequences of Staphylococcus capitis Strain H36, S. capitis Strain H65, S. cohnii Strain H62, S. hominis Strain H69, Mycobacterium iranicum Strain H39, Plantibacter sp. Strain H53, Pseudomonas oryzihabitans Strain H72, and Microbacterium sp. Strain H83, isolated from residential settings.</title>
        <authorList>
            <person name="Lymperopoulou D."/>
            <person name="Adams R.I."/>
            <person name="Lindow S."/>
            <person name="Coil D.A."/>
            <person name="Jospin G."/>
            <person name="Eisen J.A."/>
        </authorList>
    </citation>
    <scope>NUCLEOTIDE SEQUENCE [LARGE SCALE GENOMIC DNA]</scope>
    <source>
        <strain evidence="1 2">H72</strain>
    </source>
</reference>
<dbReference type="RefSeq" id="WP_064307262.1">
    <property type="nucleotide sequence ID" value="NZ_LWCR01000006.1"/>
</dbReference>
<organism evidence="1 2">
    <name type="scientific">Pseudomonas oryzihabitans</name>
    <dbReference type="NCBI Taxonomy" id="47885"/>
    <lineage>
        <taxon>Bacteria</taxon>
        <taxon>Pseudomonadati</taxon>
        <taxon>Pseudomonadota</taxon>
        <taxon>Gammaproteobacteria</taxon>
        <taxon>Pseudomonadales</taxon>
        <taxon>Pseudomonadaceae</taxon>
        <taxon>Pseudomonas</taxon>
    </lineage>
</organism>
<dbReference type="InterPro" id="IPR009363">
    <property type="entry name" value="Phage_Mu_Gp16"/>
</dbReference>
<dbReference type="OrthoDB" id="7360086at2"/>
<evidence type="ECO:0000313" key="2">
    <source>
        <dbReference type="Proteomes" id="UP000078356"/>
    </source>
</evidence>
<evidence type="ECO:0000313" key="1">
    <source>
        <dbReference type="EMBL" id="OAN31127.1"/>
    </source>
</evidence>
<sequence length="134" mass="15102">MNRRNQQLSKIHIAKKDLAMDDDSYRAMLARVAGVTSAKDLNPRQVGLVLREFERLGWKPKPGRPKPNAAVDRQKLVGKIEAQLAEAGRSWNYADSLAQRLYKVERLEWLDAKQLGGVITALAKDAQRHGRSSQ</sequence>
<dbReference type="Proteomes" id="UP000078356">
    <property type="component" value="Unassembled WGS sequence"/>
</dbReference>
<protein>
    <recommendedName>
        <fullName evidence="3">Regulatory protein GemA</fullName>
    </recommendedName>
</protein>
<comment type="caution">
    <text evidence="1">The sequence shown here is derived from an EMBL/GenBank/DDBJ whole genome shotgun (WGS) entry which is preliminary data.</text>
</comment>
<gene>
    <name evidence="1" type="ORF">A4V15_14050</name>
</gene>
<dbReference type="AlphaFoldDB" id="A0A178LK00"/>
<dbReference type="EMBL" id="LWCR01000006">
    <property type="protein sequence ID" value="OAN31127.1"/>
    <property type="molecule type" value="Genomic_DNA"/>
</dbReference>
<dbReference type="Pfam" id="PF06252">
    <property type="entry name" value="GemA"/>
    <property type="match status" value="1"/>
</dbReference>
<proteinExistence type="predicted"/>
<accession>A0A178LK00</accession>
<evidence type="ECO:0008006" key="3">
    <source>
        <dbReference type="Google" id="ProtNLM"/>
    </source>
</evidence>
<name>A0A178LK00_9PSED</name>